<proteinExistence type="predicted"/>
<dbReference type="PANTHER" id="PTHR43080:SF26">
    <property type="entry name" value="REGULATORY PROTEIN"/>
    <property type="match status" value="1"/>
</dbReference>
<organism evidence="4 5">
    <name type="scientific">Falsihalocynthiibacter arcticus</name>
    <dbReference type="NCBI Taxonomy" id="1579316"/>
    <lineage>
        <taxon>Bacteria</taxon>
        <taxon>Pseudomonadati</taxon>
        <taxon>Pseudomonadota</taxon>
        <taxon>Alphaproteobacteria</taxon>
        <taxon>Rhodobacterales</taxon>
        <taxon>Roseobacteraceae</taxon>
        <taxon>Falsihalocynthiibacter</taxon>
    </lineage>
</organism>
<dbReference type="OrthoDB" id="9783590at2"/>
<evidence type="ECO:0000259" key="3">
    <source>
        <dbReference type="PROSITE" id="PS51371"/>
    </source>
</evidence>
<keyword evidence="5" id="KW-1185">Reference proteome</keyword>
<name>A0A126V2I9_9RHOB</name>
<dbReference type="AlphaFoldDB" id="A0A126V2I9"/>
<dbReference type="PANTHER" id="PTHR43080">
    <property type="entry name" value="CBS DOMAIN-CONTAINING PROTEIN CBSX3, MITOCHONDRIAL"/>
    <property type="match status" value="1"/>
</dbReference>
<evidence type="ECO:0000313" key="4">
    <source>
        <dbReference type="EMBL" id="AML52106.1"/>
    </source>
</evidence>
<feature type="domain" description="CBS" evidence="3">
    <location>
        <begin position="11"/>
        <end position="69"/>
    </location>
</feature>
<evidence type="ECO:0000313" key="5">
    <source>
        <dbReference type="Proteomes" id="UP000070371"/>
    </source>
</evidence>
<dbReference type="RefSeq" id="WP_039003826.1">
    <property type="nucleotide sequence ID" value="NZ_CP014327.1"/>
</dbReference>
<dbReference type="STRING" id="1579316.RC74_13210"/>
<keyword evidence="1 2" id="KW-0129">CBS domain</keyword>
<dbReference type="Pfam" id="PF00571">
    <property type="entry name" value="CBS"/>
    <property type="match status" value="2"/>
</dbReference>
<dbReference type="SMART" id="SM00116">
    <property type="entry name" value="CBS"/>
    <property type="match status" value="2"/>
</dbReference>
<dbReference type="KEGG" id="hat:RC74_13210"/>
<accession>A0A126V2I9</accession>
<protein>
    <submittedName>
        <fullName evidence="4">Transcriptional regulator</fullName>
    </submittedName>
</protein>
<dbReference type="PROSITE" id="PS51371">
    <property type="entry name" value="CBS"/>
    <property type="match status" value="2"/>
</dbReference>
<feature type="domain" description="CBS" evidence="3">
    <location>
        <begin position="78"/>
        <end position="132"/>
    </location>
</feature>
<dbReference type="InterPro" id="IPR051257">
    <property type="entry name" value="Diverse_CBS-Domain"/>
</dbReference>
<dbReference type="SUPFAM" id="SSF54631">
    <property type="entry name" value="CBS-domain pair"/>
    <property type="match status" value="1"/>
</dbReference>
<dbReference type="Proteomes" id="UP000070371">
    <property type="component" value="Chromosome"/>
</dbReference>
<sequence length="132" mass="14629">MNPQPRVSDYMTIDLTLLRPEMRILEAMKVLLDKRISGAPVVDTDGALVGILSKKDCLRAALNAAYYQEWGSAVSGYMSAKVETMEADTDLVTAAEHFLASNFRRFPVVQDGRLVGQVSRADILKALLENRQ</sequence>
<dbReference type="EMBL" id="CP014327">
    <property type="protein sequence ID" value="AML52106.1"/>
    <property type="molecule type" value="Genomic_DNA"/>
</dbReference>
<reference evidence="4 5" key="1">
    <citation type="submission" date="2016-02" db="EMBL/GenBank/DDBJ databases">
        <title>Complete genome sequence of Halocynthiibacter arcticus PAMC 20958t from arctic marine sediment.</title>
        <authorList>
            <person name="Lee Y.M."/>
            <person name="Baek K."/>
            <person name="Lee H.K."/>
            <person name="Shin S.C."/>
        </authorList>
    </citation>
    <scope>NUCLEOTIDE SEQUENCE [LARGE SCALE GENOMIC DNA]</scope>
    <source>
        <strain evidence="4">PAMC 20958</strain>
    </source>
</reference>
<dbReference type="InterPro" id="IPR000644">
    <property type="entry name" value="CBS_dom"/>
</dbReference>
<evidence type="ECO:0000256" key="1">
    <source>
        <dbReference type="ARBA" id="ARBA00023122"/>
    </source>
</evidence>
<gene>
    <name evidence="4" type="ORF">RC74_13210</name>
</gene>
<dbReference type="CDD" id="cd04629">
    <property type="entry name" value="CBS_pair_bac"/>
    <property type="match status" value="1"/>
</dbReference>
<dbReference type="InterPro" id="IPR046342">
    <property type="entry name" value="CBS_dom_sf"/>
</dbReference>
<dbReference type="Gene3D" id="3.10.580.10">
    <property type="entry name" value="CBS-domain"/>
    <property type="match status" value="1"/>
</dbReference>
<evidence type="ECO:0000256" key="2">
    <source>
        <dbReference type="PROSITE-ProRule" id="PRU00703"/>
    </source>
</evidence>
<dbReference type="InterPro" id="IPR044729">
    <property type="entry name" value="CBS_bac"/>
</dbReference>